<dbReference type="InterPro" id="IPR050231">
    <property type="entry name" value="Iron_ascorbate_oxido_reductase"/>
</dbReference>
<dbReference type="Gene3D" id="2.60.120.330">
    <property type="entry name" value="B-lactam Antibiotic, Isopenicillin N Synthase, Chain"/>
    <property type="match status" value="1"/>
</dbReference>
<keyword evidence="5" id="KW-1185">Reference proteome</keyword>
<dbReference type="GO" id="GO:0044283">
    <property type="term" value="P:small molecule biosynthetic process"/>
    <property type="evidence" value="ECO:0007669"/>
    <property type="project" value="UniProtKB-ARBA"/>
</dbReference>
<organism evidence="4 5">
    <name type="scientific">Penicillium coprophilum</name>
    <dbReference type="NCBI Taxonomy" id="36646"/>
    <lineage>
        <taxon>Eukaryota</taxon>
        <taxon>Fungi</taxon>
        <taxon>Dikarya</taxon>
        <taxon>Ascomycota</taxon>
        <taxon>Pezizomycotina</taxon>
        <taxon>Eurotiomycetes</taxon>
        <taxon>Eurotiomycetidae</taxon>
        <taxon>Eurotiales</taxon>
        <taxon>Aspergillaceae</taxon>
        <taxon>Penicillium</taxon>
    </lineage>
</organism>
<dbReference type="SUPFAM" id="SSF51197">
    <property type="entry name" value="Clavaminate synthase-like"/>
    <property type="match status" value="1"/>
</dbReference>
<accession>A0A1V6UFC2</accession>
<dbReference type="Pfam" id="PF03171">
    <property type="entry name" value="2OG-FeII_Oxy"/>
    <property type="match status" value="1"/>
</dbReference>
<dbReference type="PROSITE" id="PS51471">
    <property type="entry name" value="FE2OG_OXY"/>
    <property type="match status" value="1"/>
</dbReference>
<dbReference type="GO" id="GO:0016491">
    <property type="term" value="F:oxidoreductase activity"/>
    <property type="evidence" value="ECO:0007669"/>
    <property type="project" value="UniProtKB-KW"/>
</dbReference>
<dbReference type="EMBL" id="MDDG01000010">
    <property type="protein sequence ID" value="OQE37136.1"/>
    <property type="molecule type" value="Genomic_DNA"/>
</dbReference>
<keyword evidence="2" id="KW-0479">Metal-binding</keyword>
<feature type="domain" description="Fe2OG dioxygenase" evidence="3">
    <location>
        <begin position="173"/>
        <end position="298"/>
    </location>
</feature>
<dbReference type="Proteomes" id="UP000191500">
    <property type="component" value="Unassembled WGS sequence"/>
</dbReference>
<gene>
    <name evidence="4" type="ORF">PENCOP_c010G06195</name>
</gene>
<evidence type="ECO:0000259" key="3">
    <source>
        <dbReference type="PROSITE" id="PS51471"/>
    </source>
</evidence>
<dbReference type="GO" id="GO:0046872">
    <property type="term" value="F:metal ion binding"/>
    <property type="evidence" value="ECO:0007669"/>
    <property type="project" value="UniProtKB-KW"/>
</dbReference>
<dbReference type="Pfam" id="PF14226">
    <property type="entry name" value="DIOX_N"/>
    <property type="match status" value="1"/>
</dbReference>
<name>A0A1V6UFC2_9EURO</name>
<dbReference type="InterPro" id="IPR026992">
    <property type="entry name" value="DIOX_N"/>
</dbReference>
<keyword evidence="2" id="KW-0408">Iron</keyword>
<proteinExistence type="inferred from homology"/>
<dbReference type="AlphaFoldDB" id="A0A1V6UFC2"/>
<evidence type="ECO:0000313" key="5">
    <source>
        <dbReference type="Proteomes" id="UP000191500"/>
    </source>
</evidence>
<dbReference type="InterPro" id="IPR005123">
    <property type="entry name" value="Oxoglu/Fe-dep_dioxygenase_dom"/>
</dbReference>
<keyword evidence="2" id="KW-0560">Oxidoreductase</keyword>
<dbReference type="PANTHER" id="PTHR47990">
    <property type="entry name" value="2-OXOGLUTARATE (2OG) AND FE(II)-DEPENDENT OXYGENASE SUPERFAMILY PROTEIN-RELATED"/>
    <property type="match status" value="1"/>
</dbReference>
<sequence>MFEQLDFSQFHSENTDERDQFCRELISELSKSGWVRLVNHGVPPESIDRAFEMSREFFDLPLDQKLKSPHPPTAHPHRGFSPVGLENISTVSNYRSSAIQPLLRDMKESYDIGSELDPLYSNIWPPPGVHDGFRNTMNSFFTFCYDAELMILDAISIGLGLPIHSLRELHGAQTNELRLTHYPEVDRADFANATRIAAHTDFGTITLLFQDNVGGLGKRYYLPNMDIELTFKEMEQPPGSGVFVPADNAGPHECIVNVGDCLQMWTGLHSARHRVHLAKENQGNMVPERFSIAYFAKPDRAALLRPLLDSLDKPAQKLLTANEFQHMRIEGTYA</sequence>
<comment type="caution">
    <text evidence="4">The sequence shown here is derived from an EMBL/GenBank/DDBJ whole genome shotgun (WGS) entry which is preliminary data.</text>
</comment>
<protein>
    <recommendedName>
        <fullName evidence="3">Fe2OG dioxygenase domain-containing protein</fullName>
    </recommendedName>
</protein>
<evidence type="ECO:0000256" key="2">
    <source>
        <dbReference type="RuleBase" id="RU003682"/>
    </source>
</evidence>
<dbReference type="InterPro" id="IPR044861">
    <property type="entry name" value="IPNS-like_FE2OG_OXY"/>
</dbReference>
<dbReference type="InterPro" id="IPR027443">
    <property type="entry name" value="IPNS-like_sf"/>
</dbReference>
<evidence type="ECO:0000313" key="4">
    <source>
        <dbReference type="EMBL" id="OQE37136.1"/>
    </source>
</evidence>
<reference evidence="5" key="1">
    <citation type="journal article" date="2017" name="Nat. Microbiol.">
        <title>Global analysis of biosynthetic gene clusters reveals vast potential of secondary metabolite production in Penicillium species.</title>
        <authorList>
            <person name="Nielsen J.C."/>
            <person name="Grijseels S."/>
            <person name="Prigent S."/>
            <person name="Ji B."/>
            <person name="Dainat J."/>
            <person name="Nielsen K.F."/>
            <person name="Frisvad J.C."/>
            <person name="Workman M."/>
            <person name="Nielsen J."/>
        </authorList>
    </citation>
    <scope>NUCLEOTIDE SEQUENCE [LARGE SCALE GENOMIC DNA]</scope>
    <source>
        <strain evidence="5">IBT 31321</strain>
    </source>
</reference>
<dbReference type="STRING" id="36646.A0A1V6UFC2"/>
<evidence type="ECO:0000256" key="1">
    <source>
        <dbReference type="ARBA" id="ARBA00008056"/>
    </source>
</evidence>
<comment type="similarity">
    <text evidence="1 2">Belongs to the iron/ascorbate-dependent oxidoreductase family.</text>
</comment>